<organism evidence="1 2">
    <name type="scientific">Steinernema hermaphroditum</name>
    <dbReference type="NCBI Taxonomy" id="289476"/>
    <lineage>
        <taxon>Eukaryota</taxon>
        <taxon>Metazoa</taxon>
        <taxon>Ecdysozoa</taxon>
        <taxon>Nematoda</taxon>
        <taxon>Chromadorea</taxon>
        <taxon>Rhabditida</taxon>
        <taxon>Tylenchina</taxon>
        <taxon>Panagrolaimomorpha</taxon>
        <taxon>Strongyloidoidea</taxon>
        <taxon>Steinernematidae</taxon>
        <taxon>Steinernema</taxon>
    </lineage>
</organism>
<keyword evidence="2" id="KW-1185">Reference proteome</keyword>
<sequence>MDTIPYDFCHDVWSQINFGCRHDLARAGEFLQEPWRSATMNYIEKCRNISVRISKDDAGWFCTIVPQKAEKGPNSVEELLATDRRYLICHGVTIGGDLSCLHKKLPCSKEVIARKLIPLLNRHTRSWTSLHFHESLPTETAVECLKMFRNASEISFDRNSLLWGRKRSVPS</sequence>
<dbReference type="AlphaFoldDB" id="A0AA39MBN3"/>
<comment type="caution">
    <text evidence="1">The sequence shown here is derived from an EMBL/GenBank/DDBJ whole genome shotgun (WGS) entry which is preliminary data.</text>
</comment>
<accession>A0AA39MBN3</accession>
<protein>
    <submittedName>
        <fullName evidence="1">Uncharacterized protein</fullName>
    </submittedName>
</protein>
<name>A0AA39MBN3_9BILA</name>
<gene>
    <name evidence="1" type="ORF">QR680_010412</name>
</gene>
<dbReference type="Proteomes" id="UP001175271">
    <property type="component" value="Unassembled WGS sequence"/>
</dbReference>
<evidence type="ECO:0000313" key="2">
    <source>
        <dbReference type="Proteomes" id="UP001175271"/>
    </source>
</evidence>
<proteinExistence type="predicted"/>
<evidence type="ECO:0000313" key="1">
    <source>
        <dbReference type="EMBL" id="KAK0427759.1"/>
    </source>
</evidence>
<reference evidence="1" key="1">
    <citation type="submission" date="2023-06" db="EMBL/GenBank/DDBJ databases">
        <title>Genomic analysis of the entomopathogenic nematode Steinernema hermaphroditum.</title>
        <authorList>
            <person name="Schwarz E.M."/>
            <person name="Heppert J.K."/>
            <person name="Baniya A."/>
            <person name="Schwartz H.T."/>
            <person name="Tan C.-H."/>
            <person name="Antoshechkin I."/>
            <person name="Sternberg P.W."/>
            <person name="Goodrich-Blair H."/>
            <person name="Dillman A.R."/>
        </authorList>
    </citation>
    <scope>NUCLEOTIDE SEQUENCE</scope>
    <source>
        <strain evidence="1">PS9179</strain>
        <tissue evidence="1">Whole animal</tissue>
    </source>
</reference>
<dbReference type="EMBL" id="JAUCMV010000001">
    <property type="protein sequence ID" value="KAK0427759.1"/>
    <property type="molecule type" value="Genomic_DNA"/>
</dbReference>